<dbReference type="RefSeq" id="WP_236982342.1">
    <property type="nucleotide sequence ID" value="NZ_AP023086.1"/>
</dbReference>
<evidence type="ECO:0000256" key="2">
    <source>
        <dbReference type="ARBA" id="ARBA00010529"/>
    </source>
</evidence>
<reference evidence="6 7" key="1">
    <citation type="journal article" date="2022" name="IScience">
        <title>An ultrasensitive nanofiber-based assay for enzymatic hydrolysis and deep-sea microbial degradation of cellulose.</title>
        <authorList>
            <person name="Tsudome M."/>
            <person name="Tachioka M."/>
            <person name="Miyazaki M."/>
            <person name="Uchimura K."/>
            <person name="Tsuda M."/>
            <person name="Takaki Y."/>
            <person name="Deguchi S."/>
        </authorList>
    </citation>
    <scope>NUCLEOTIDE SEQUENCE [LARGE SCALE GENOMIC DNA]</scope>
    <source>
        <strain evidence="6 7">GE09</strain>
    </source>
</reference>
<dbReference type="AlphaFoldDB" id="A0AAN1WID3"/>
<keyword evidence="4 6" id="KW-0238">DNA-binding</keyword>
<dbReference type="GO" id="GO:0030261">
    <property type="term" value="P:chromosome condensation"/>
    <property type="evidence" value="ECO:0007669"/>
    <property type="project" value="UniProtKB-KW"/>
</dbReference>
<dbReference type="InterPro" id="IPR010992">
    <property type="entry name" value="IHF-like_DNA-bd_dom_sf"/>
</dbReference>
<comment type="similarity">
    <text evidence="2 5">Belongs to the bacterial histone-like protein family.</text>
</comment>
<dbReference type="GO" id="GO:0003677">
    <property type="term" value="F:DNA binding"/>
    <property type="evidence" value="ECO:0007669"/>
    <property type="project" value="UniProtKB-KW"/>
</dbReference>
<dbReference type="InterPro" id="IPR000119">
    <property type="entry name" value="Hist_DNA-bd"/>
</dbReference>
<dbReference type="PRINTS" id="PR01727">
    <property type="entry name" value="DNABINDINGHU"/>
</dbReference>
<evidence type="ECO:0000256" key="1">
    <source>
        <dbReference type="ARBA" id="ARBA00003819"/>
    </source>
</evidence>
<accession>A0AAN1WID3</accession>
<gene>
    <name evidence="6" type="ORF">MARGE09_P2367</name>
</gene>
<dbReference type="PANTHER" id="PTHR33175">
    <property type="entry name" value="DNA-BINDING PROTEIN HU"/>
    <property type="match status" value="1"/>
</dbReference>
<keyword evidence="3" id="KW-0226">DNA condensation</keyword>
<evidence type="ECO:0000313" key="7">
    <source>
        <dbReference type="Proteomes" id="UP001320119"/>
    </source>
</evidence>
<sequence>MLKTELVALVAENAGLTSRQASECVASFIEQITNALARGEKVSLIGFGSFAIKHVAARAGRNPQSGEAITIAAHNSPGFKAGSALKVAINGGQGNV</sequence>
<dbReference type="Gene3D" id="4.10.520.10">
    <property type="entry name" value="IHF-like DNA-binding proteins"/>
    <property type="match status" value="1"/>
</dbReference>
<name>A0AAN1WID3_9GAMM</name>
<evidence type="ECO:0000256" key="5">
    <source>
        <dbReference type="RuleBase" id="RU003939"/>
    </source>
</evidence>
<dbReference type="PANTHER" id="PTHR33175:SF3">
    <property type="entry name" value="DNA-BINDING PROTEIN HU-BETA"/>
    <property type="match status" value="1"/>
</dbReference>
<dbReference type="CDD" id="cd13831">
    <property type="entry name" value="HU"/>
    <property type="match status" value="1"/>
</dbReference>
<dbReference type="KEGG" id="marq:MARGE09_P2367"/>
<organism evidence="6 7">
    <name type="scientific">Marinagarivorans cellulosilyticus</name>
    <dbReference type="NCBI Taxonomy" id="2721545"/>
    <lineage>
        <taxon>Bacteria</taxon>
        <taxon>Pseudomonadati</taxon>
        <taxon>Pseudomonadota</taxon>
        <taxon>Gammaproteobacteria</taxon>
        <taxon>Cellvibrionales</taxon>
        <taxon>Cellvibrionaceae</taxon>
        <taxon>Marinagarivorans</taxon>
    </lineage>
</organism>
<dbReference type="Proteomes" id="UP001320119">
    <property type="component" value="Chromosome"/>
</dbReference>
<protein>
    <submittedName>
        <fullName evidence="6">DNA-binding protein HU-beta</fullName>
    </submittedName>
</protein>
<proteinExistence type="inferred from homology"/>
<dbReference type="EMBL" id="AP023086">
    <property type="protein sequence ID" value="BCD98166.1"/>
    <property type="molecule type" value="Genomic_DNA"/>
</dbReference>
<comment type="function">
    <text evidence="1">Histone-like DNA-binding protein which is capable of wrapping DNA to stabilize it, and thus to prevent its denaturation under extreme environmental conditions.</text>
</comment>
<evidence type="ECO:0000313" key="6">
    <source>
        <dbReference type="EMBL" id="BCD98166.1"/>
    </source>
</evidence>
<dbReference type="GO" id="GO:0005829">
    <property type="term" value="C:cytosol"/>
    <property type="evidence" value="ECO:0007669"/>
    <property type="project" value="TreeGrafter"/>
</dbReference>
<dbReference type="SUPFAM" id="SSF47729">
    <property type="entry name" value="IHF-like DNA-binding proteins"/>
    <property type="match status" value="1"/>
</dbReference>
<dbReference type="Pfam" id="PF00216">
    <property type="entry name" value="Bac_DNA_binding"/>
    <property type="match status" value="1"/>
</dbReference>
<keyword evidence="7" id="KW-1185">Reference proteome</keyword>
<dbReference type="SMART" id="SM00411">
    <property type="entry name" value="BHL"/>
    <property type="match status" value="1"/>
</dbReference>
<dbReference type="GO" id="GO:0030527">
    <property type="term" value="F:structural constituent of chromatin"/>
    <property type="evidence" value="ECO:0007669"/>
    <property type="project" value="InterPro"/>
</dbReference>
<evidence type="ECO:0000256" key="3">
    <source>
        <dbReference type="ARBA" id="ARBA00023067"/>
    </source>
</evidence>
<evidence type="ECO:0000256" key="4">
    <source>
        <dbReference type="ARBA" id="ARBA00023125"/>
    </source>
</evidence>